<name>X1QXE8_9ZZZZ</name>
<reference evidence="1" key="1">
    <citation type="journal article" date="2014" name="Front. Microbiol.">
        <title>High frequency of phylogenetically diverse reductive dehalogenase-homologous genes in deep subseafloor sedimentary metagenomes.</title>
        <authorList>
            <person name="Kawai M."/>
            <person name="Futagami T."/>
            <person name="Toyoda A."/>
            <person name="Takaki Y."/>
            <person name="Nishi S."/>
            <person name="Hori S."/>
            <person name="Arai W."/>
            <person name="Tsubouchi T."/>
            <person name="Morono Y."/>
            <person name="Uchiyama I."/>
            <person name="Ito T."/>
            <person name="Fujiyama A."/>
            <person name="Inagaki F."/>
            <person name="Takami H."/>
        </authorList>
    </citation>
    <scope>NUCLEOTIDE SEQUENCE</scope>
    <source>
        <strain evidence="1">Expedition CK06-06</strain>
    </source>
</reference>
<dbReference type="EMBL" id="BARV01037132">
    <property type="protein sequence ID" value="GAI47954.1"/>
    <property type="molecule type" value="Genomic_DNA"/>
</dbReference>
<proteinExistence type="predicted"/>
<comment type="caution">
    <text evidence="1">The sequence shown here is derived from an EMBL/GenBank/DDBJ whole genome shotgun (WGS) entry which is preliminary data.</text>
</comment>
<organism evidence="1">
    <name type="scientific">marine sediment metagenome</name>
    <dbReference type="NCBI Taxonomy" id="412755"/>
    <lineage>
        <taxon>unclassified sequences</taxon>
        <taxon>metagenomes</taxon>
        <taxon>ecological metagenomes</taxon>
    </lineage>
</organism>
<dbReference type="AlphaFoldDB" id="X1QXE8"/>
<accession>X1QXE8</accession>
<gene>
    <name evidence="1" type="ORF">S06H3_57517</name>
</gene>
<protein>
    <submittedName>
        <fullName evidence="1">Uncharacterized protein</fullName>
    </submittedName>
</protein>
<evidence type="ECO:0000313" key="1">
    <source>
        <dbReference type="EMBL" id="GAI47954.1"/>
    </source>
</evidence>
<feature type="non-terminal residue" evidence="1">
    <location>
        <position position="1"/>
    </location>
</feature>
<sequence>NPAYAQKYLDAILTKPSSQDIIAYQLRREPALAGLAAELRKIGIHPNYHSLYRELAYVIPPVADIITMAVREAFTPEIAERFGQYEDYPVKLNLKLRPCN</sequence>